<feature type="domain" description="AMP-activated protein kinase glycogen-binding" evidence="3">
    <location>
        <begin position="18"/>
        <end position="86"/>
    </location>
</feature>
<reference evidence="4" key="2">
    <citation type="journal article" name="BMC Genomics">
        <title>New genome assemblies reveal patterns of domestication and adaptation across Brettanomyces (Dekkera) species.</title>
        <authorList>
            <person name="Roach M.J."/>
            <person name="Borneman A.R."/>
        </authorList>
    </citation>
    <scope>NUCLEOTIDE SEQUENCE</scope>
    <source>
        <strain evidence="4">UCD 2041</strain>
    </source>
</reference>
<evidence type="ECO:0000256" key="2">
    <source>
        <dbReference type="SAM" id="MobiDB-lite"/>
    </source>
</evidence>
<gene>
    <name evidence="4" type="ORF">BRETT_003377</name>
</gene>
<name>A0A871RGI4_DEKBR</name>
<dbReference type="GeneID" id="64575301"/>
<dbReference type="PANTHER" id="PTHR10343">
    <property type="entry name" value="5'-AMP-ACTIVATED PROTEIN KINASE , BETA SUBUNIT"/>
    <property type="match status" value="1"/>
</dbReference>
<dbReference type="InterPro" id="IPR014756">
    <property type="entry name" value="Ig_E-set"/>
</dbReference>
<dbReference type="Gene3D" id="2.60.40.10">
    <property type="entry name" value="Immunoglobulins"/>
    <property type="match status" value="1"/>
</dbReference>
<evidence type="ECO:0000256" key="1">
    <source>
        <dbReference type="ARBA" id="ARBA00010926"/>
    </source>
</evidence>
<dbReference type="PANTHER" id="PTHR10343:SF84">
    <property type="entry name" value="5'-AMP-ACTIVATED PROTEIN KINASE SUBUNIT BETA-1"/>
    <property type="match status" value="1"/>
</dbReference>
<evidence type="ECO:0000313" key="4">
    <source>
        <dbReference type="EMBL" id="QOU23185.1"/>
    </source>
</evidence>
<proteinExistence type="inferred from homology"/>
<reference evidence="4" key="1">
    <citation type="submission" date="2020-10" db="EMBL/GenBank/DDBJ databases">
        <authorList>
            <person name="Palmer J.M."/>
        </authorList>
    </citation>
    <scope>NUCLEOTIDE SEQUENCE</scope>
    <source>
        <strain evidence="4">UCD 2041</strain>
    </source>
</reference>
<dbReference type="EMBL" id="CP063137">
    <property type="protein sequence ID" value="QOU23185.1"/>
    <property type="molecule type" value="Genomic_DNA"/>
</dbReference>
<comment type="similarity">
    <text evidence="1">Belongs to the 5'-AMP-activated protein kinase beta subunit family.</text>
</comment>
<dbReference type="InterPro" id="IPR013783">
    <property type="entry name" value="Ig-like_fold"/>
</dbReference>
<evidence type="ECO:0000313" key="5">
    <source>
        <dbReference type="Proteomes" id="UP000663131"/>
    </source>
</evidence>
<dbReference type="AlphaFoldDB" id="A0A871RGI4"/>
<dbReference type="Pfam" id="PF16561">
    <property type="entry name" value="AMPK1_CBM"/>
    <property type="match status" value="1"/>
</dbReference>
<dbReference type="CDD" id="cd02859">
    <property type="entry name" value="E_set_AMPKbeta_like_N"/>
    <property type="match status" value="1"/>
</dbReference>
<protein>
    <recommendedName>
        <fullName evidence="3">AMP-activated protein kinase glycogen-binding domain-containing protein</fullName>
    </recommendedName>
</protein>
<accession>A0A871RGI4</accession>
<dbReference type="OrthoDB" id="5873279at2759"/>
<sequence length="199" mass="22521">MTAYFYNFKLGDPTKTYNSVSVAGTFNNWSTTHDKLKYELESGHWTVGVTLEKPKFRYKYVVNGNDWILDKSAPSEEDSHGNENNYGIAQSIVLGAANTNNEKKCNGEGAERQTTPTKPADKDSDILNRDTPESNDDTPDSSLESAVDGRNDNESSDVNEEVNHKSLKADQNKNMSVFYQILASIRWFINYYILSLFRH</sequence>
<dbReference type="SUPFAM" id="SSF81296">
    <property type="entry name" value="E set domains"/>
    <property type="match status" value="1"/>
</dbReference>
<organism evidence="4 5">
    <name type="scientific">Dekkera bruxellensis</name>
    <name type="common">Brettanomyces custersii</name>
    <dbReference type="NCBI Taxonomy" id="5007"/>
    <lineage>
        <taxon>Eukaryota</taxon>
        <taxon>Fungi</taxon>
        <taxon>Dikarya</taxon>
        <taxon>Ascomycota</taxon>
        <taxon>Saccharomycotina</taxon>
        <taxon>Pichiomycetes</taxon>
        <taxon>Pichiales</taxon>
        <taxon>Pichiaceae</taxon>
        <taxon>Brettanomyces</taxon>
    </lineage>
</organism>
<dbReference type="InterPro" id="IPR032640">
    <property type="entry name" value="AMPK1_CBM"/>
</dbReference>
<dbReference type="Proteomes" id="UP000663131">
    <property type="component" value="Chromosome 9"/>
</dbReference>
<feature type="region of interest" description="Disordered" evidence="2">
    <location>
        <begin position="100"/>
        <end position="167"/>
    </location>
</feature>
<dbReference type="InterPro" id="IPR050827">
    <property type="entry name" value="CRP1_MDG1_kinase"/>
</dbReference>
<dbReference type="KEGG" id="bbrx:BRETT_003377"/>
<dbReference type="RefSeq" id="XP_041139678.1">
    <property type="nucleotide sequence ID" value="XM_041281887.1"/>
</dbReference>
<feature type="compositionally biased region" description="Basic and acidic residues" evidence="2">
    <location>
        <begin position="101"/>
        <end position="111"/>
    </location>
</feature>
<evidence type="ECO:0000259" key="3">
    <source>
        <dbReference type="Pfam" id="PF16561"/>
    </source>
</evidence>
<feature type="compositionally biased region" description="Basic and acidic residues" evidence="2">
    <location>
        <begin position="119"/>
        <end position="132"/>
    </location>
</feature>